<dbReference type="EC" id="3.1.3.3" evidence="4"/>
<dbReference type="GO" id="GO:0016787">
    <property type="term" value="F:hydrolase activity"/>
    <property type="evidence" value="ECO:0007669"/>
    <property type="project" value="UniProtKB-KW"/>
</dbReference>
<dbReference type="InterPro" id="IPR050582">
    <property type="entry name" value="HAD-like_SerB"/>
</dbReference>
<dbReference type="Gene3D" id="3.40.50.1000">
    <property type="entry name" value="HAD superfamily/HAD-like"/>
    <property type="match status" value="1"/>
</dbReference>
<dbReference type="SUPFAM" id="SSF56784">
    <property type="entry name" value="HAD-like"/>
    <property type="match status" value="1"/>
</dbReference>
<accession>A0A063XZE4</accession>
<dbReference type="NCBIfam" id="TIGR01490">
    <property type="entry name" value="HAD-SF-IB-hyp1"/>
    <property type="match status" value="1"/>
</dbReference>
<reference evidence="4 5" key="1">
    <citation type="journal article" date="2005" name="Int. J. Syst. Evol. Microbiol.">
        <title>Nitrincola lacisaponensis gen. nov., sp. nov., a novel alkaliphilic bacterium isolated from an alkaline, saline lake.</title>
        <authorList>
            <person name="Dimitriu P.A."/>
            <person name="Shukla S.K."/>
            <person name="Conradt J."/>
            <person name="Marquez M.C."/>
            <person name="Ventosa A."/>
            <person name="Maglia A."/>
            <person name="Peyton B.M."/>
            <person name="Pinkart H.C."/>
            <person name="Mormile M.R."/>
        </authorList>
    </citation>
    <scope>NUCLEOTIDE SEQUENCE [LARGE SCALE GENOMIC DNA]</scope>
    <source>
        <strain evidence="4 5">4CA</strain>
    </source>
</reference>
<proteinExistence type="predicted"/>
<protein>
    <submittedName>
        <fullName evidence="4">Phosphoserine phosphatase</fullName>
        <ecNumber evidence="4">3.1.3.3</ecNumber>
    </submittedName>
</protein>
<dbReference type="Gene3D" id="1.20.1440.100">
    <property type="entry name" value="SG protein - dephosphorylation function"/>
    <property type="match status" value="1"/>
</dbReference>
<dbReference type="CDD" id="cd02612">
    <property type="entry name" value="HAD_PGPPase"/>
    <property type="match status" value="1"/>
</dbReference>
<dbReference type="STRING" id="267850.ADINL_2750"/>
<dbReference type="InterPro" id="IPR023214">
    <property type="entry name" value="HAD_sf"/>
</dbReference>
<dbReference type="PANTHER" id="PTHR43344">
    <property type="entry name" value="PHOSPHOSERINE PHOSPHATASE"/>
    <property type="match status" value="1"/>
</dbReference>
<gene>
    <name evidence="4" type="ORF">ADINL_2750</name>
</gene>
<comment type="caution">
    <text evidence="4">The sequence shown here is derived from an EMBL/GenBank/DDBJ whole genome shotgun (WGS) entry which is preliminary data.</text>
</comment>
<keyword evidence="5" id="KW-1185">Reference proteome</keyword>
<dbReference type="GO" id="GO:0046872">
    <property type="term" value="F:metal ion binding"/>
    <property type="evidence" value="ECO:0007669"/>
    <property type="project" value="UniProtKB-KW"/>
</dbReference>
<dbReference type="NCBIfam" id="TIGR01488">
    <property type="entry name" value="HAD-SF-IB"/>
    <property type="match status" value="1"/>
</dbReference>
<dbReference type="PANTHER" id="PTHR43344:SF13">
    <property type="entry name" value="PHOSPHATASE RV3661-RELATED"/>
    <property type="match status" value="1"/>
</dbReference>
<evidence type="ECO:0000313" key="5">
    <source>
        <dbReference type="Proteomes" id="UP000027318"/>
    </source>
</evidence>
<keyword evidence="2 4" id="KW-0378">Hydrolase</keyword>
<keyword evidence="3" id="KW-0460">Magnesium</keyword>
<name>A0A063XZE4_9GAMM</name>
<dbReference type="OrthoDB" id="9784466at2"/>
<organism evidence="4 5">
    <name type="scientific">Nitrincola lacisaponensis</name>
    <dbReference type="NCBI Taxonomy" id="267850"/>
    <lineage>
        <taxon>Bacteria</taxon>
        <taxon>Pseudomonadati</taxon>
        <taxon>Pseudomonadota</taxon>
        <taxon>Gammaproteobacteria</taxon>
        <taxon>Oceanospirillales</taxon>
        <taxon>Oceanospirillaceae</taxon>
        <taxon>Nitrincola</taxon>
    </lineage>
</organism>
<keyword evidence="1" id="KW-0479">Metal-binding</keyword>
<evidence type="ECO:0000256" key="1">
    <source>
        <dbReference type="ARBA" id="ARBA00022723"/>
    </source>
</evidence>
<dbReference type="EMBL" id="JMSZ01000036">
    <property type="protein sequence ID" value="KDE38849.1"/>
    <property type="molecule type" value="Genomic_DNA"/>
</dbReference>
<sequence length="221" mass="24749">MKSPHLVVFDLDHTLLNGDSSELWTGEMARLGWINDIDSFQAKHRILMQTYATGNLDMEAYLALNLAPLKARSYQEVAAVAERFVKAQLLDRLYEQGLDLVRRLRVDGHHLLMISASEAFLVEPVAQAIGFDGVIGIEPELENNCFTGRPVLPMSYQAGKIHHCQRYAEAMELSDLPIAFYSDSHNDIPLLEVADYPVAVNPNAHLAEVAKTRGWPVLRLV</sequence>
<evidence type="ECO:0000256" key="2">
    <source>
        <dbReference type="ARBA" id="ARBA00022801"/>
    </source>
</evidence>
<dbReference type="Pfam" id="PF12710">
    <property type="entry name" value="HAD"/>
    <property type="match status" value="1"/>
</dbReference>
<dbReference type="PATRIC" id="fig|267850.7.peg.2703"/>
<evidence type="ECO:0000256" key="3">
    <source>
        <dbReference type="ARBA" id="ARBA00022842"/>
    </source>
</evidence>
<dbReference type="InterPro" id="IPR036412">
    <property type="entry name" value="HAD-like_sf"/>
</dbReference>
<dbReference type="InterPro" id="IPR006385">
    <property type="entry name" value="HAD_hydro_SerB1"/>
</dbReference>
<dbReference type="AlphaFoldDB" id="A0A063XZE4"/>
<evidence type="ECO:0000313" key="4">
    <source>
        <dbReference type="EMBL" id="KDE38849.1"/>
    </source>
</evidence>
<dbReference type="Proteomes" id="UP000027318">
    <property type="component" value="Unassembled WGS sequence"/>
</dbReference>
<dbReference type="RefSeq" id="WP_036549236.1">
    <property type="nucleotide sequence ID" value="NZ_JMSZ01000036.1"/>
</dbReference>